<evidence type="ECO:0000256" key="1">
    <source>
        <dbReference type="ARBA" id="ARBA00004651"/>
    </source>
</evidence>
<dbReference type="GO" id="GO:1902600">
    <property type="term" value="P:proton transmembrane transport"/>
    <property type="evidence" value="ECO:0007669"/>
    <property type="project" value="InterPro"/>
</dbReference>
<dbReference type="NCBIfam" id="NF003716">
    <property type="entry name" value="PRK05326.1-3"/>
    <property type="match status" value="1"/>
</dbReference>
<protein>
    <submittedName>
        <fullName evidence="14">K+/H+ antiporter</fullName>
    </submittedName>
</protein>
<evidence type="ECO:0000256" key="8">
    <source>
        <dbReference type="ARBA" id="ARBA00022958"/>
    </source>
</evidence>
<feature type="transmembrane region" description="Helical" evidence="12">
    <location>
        <begin position="359"/>
        <end position="376"/>
    </location>
</feature>
<dbReference type="GO" id="GO:0050660">
    <property type="term" value="F:flavin adenine dinucleotide binding"/>
    <property type="evidence" value="ECO:0007669"/>
    <property type="project" value="InterPro"/>
</dbReference>
<dbReference type="Proteomes" id="UP000094291">
    <property type="component" value="Unassembled WGS sequence"/>
</dbReference>
<evidence type="ECO:0000256" key="2">
    <source>
        <dbReference type="ARBA" id="ARBA00022448"/>
    </source>
</evidence>
<accession>A0A1E2VE24</accession>
<dbReference type="Gene3D" id="3.30.465.10">
    <property type="match status" value="1"/>
</dbReference>
<dbReference type="EMBL" id="MDTQ01000001">
    <property type="protein sequence ID" value="ODC04915.1"/>
    <property type="molecule type" value="Genomic_DNA"/>
</dbReference>
<dbReference type="SUPFAM" id="SSF56176">
    <property type="entry name" value="FAD-binding/transporter-associated domain-like"/>
    <property type="match status" value="1"/>
</dbReference>
<gene>
    <name evidence="14" type="ORF">BFW38_16635</name>
</gene>
<dbReference type="GO" id="GO:0008324">
    <property type="term" value="F:monoatomic cation transmembrane transporter activity"/>
    <property type="evidence" value="ECO:0007669"/>
    <property type="project" value="InterPro"/>
</dbReference>
<dbReference type="GO" id="GO:0015297">
    <property type="term" value="F:antiporter activity"/>
    <property type="evidence" value="ECO:0007669"/>
    <property type="project" value="UniProtKB-KW"/>
</dbReference>
<reference evidence="14 15" key="1">
    <citation type="submission" date="2016-08" db="EMBL/GenBank/DDBJ databases">
        <authorList>
            <person name="Seilhamer J.J."/>
        </authorList>
    </citation>
    <scope>NUCLEOTIDE SEQUENCE [LARGE SCALE GENOMIC DNA]</scope>
    <source>
        <strain evidence="14 15">PH27A</strain>
    </source>
</reference>
<evidence type="ECO:0000256" key="6">
    <source>
        <dbReference type="ARBA" id="ARBA00022538"/>
    </source>
</evidence>
<dbReference type="SMART" id="SM01091">
    <property type="entry name" value="CorC_HlyC"/>
    <property type="match status" value="1"/>
</dbReference>
<dbReference type="InterPro" id="IPR036318">
    <property type="entry name" value="FAD-bd_PCMH-like_sf"/>
</dbReference>
<keyword evidence="2" id="KW-0813">Transport</keyword>
<name>A0A1E2VE24_9GAMM</name>
<dbReference type="RefSeq" id="WP_068999899.1">
    <property type="nucleotide sequence ID" value="NZ_MDTQ01000001.1"/>
</dbReference>
<feature type="transmembrane region" description="Helical" evidence="12">
    <location>
        <begin position="182"/>
        <end position="208"/>
    </location>
</feature>
<evidence type="ECO:0000256" key="11">
    <source>
        <dbReference type="ARBA" id="ARBA00023136"/>
    </source>
</evidence>
<evidence type="ECO:0000256" key="5">
    <source>
        <dbReference type="ARBA" id="ARBA00022519"/>
    </source>
</evidence>
<comment type="caution">
    <text evidence="14">The sequence shown here is derived from an EMBL/GenBank/DDBJ whole genome shotgun (WGS) entry which is preliminary data.</text>
</comment>
<dbReference type="PROSITE" id="PS51202">
    <property type="entry name" value="RCK_C"/>
    <property type="match status" value="1"/>
</dbReference>
<dbReference type="GO" id="GO:0006813">
    <property type="term" value="P:potassium ion transport"/>
    <property type="evidence" value="ECO:0007669"/>
    <property type="project" value="UniProtKB-KW"/>
</dbReference>
<evidence type="ECO:0000256" key="7">
    <source>
        <dbReference type="ARBA" id="ARBA00022692"/>
    </source>
</evidence>
<keyword evidence="8" id="KW-0630">Potassium</keyword>
<feature type="transmembrane region" description="Helical" evidence="12">
    <location>
        <begin position="57"/>
        <end position="77"/>
    </location>
</feature>
<evidence type="ECO:0000313" key="14">
    <source>
        <dbReference type="EMBL" id="ODC04915.1"/>
    </source>
</evidence>
<dbReference type="Pfam" id="PF03471">
    <property type="entry name" value="CorC_HlyC"/>
    <property type="match status" value="1"/>
</dbReference>
<dbReference type="PANTHER" id="PTHR32507:SF7">
    <property type="entry name" value="K(+)_H(+) ANTIPORTER NHAP2"/>
    <property type="match status" value="1"/>
</dbReference>
<dbReference type="Gene3D" id="1.20.1530.20">
    <property type="match status" value="1"/>
</dbReference>
<dbReference type="SUPFAM" id="SSF116726">
    <property type="entry name" value="TrkA C-terminal domain-like"/>
    <property type="match status" value="1"/>
</dbReference>
<evidence type="ECO:0000256" key="10">
    <source>
        <dbReference type="ARBA" id="ARBA00023065"/>
    </source>
</evidence>
<dbReference type="AlphaFoldDB" id="A0A1E2VE24"/>
<feature type="transmembrane region" description="Helical" evidence="12">
    <location>
        <begin position="301"/>
        <end position="321"/>
    </location>
</feature>
<evidence type="ECO:0000256" key="12">
    <source>
        <dbReference type="SAM" id="Phobius"/>
    </source>
</evidence>
<keyword evidence="9 12" id="KW-1133">Transmembrane helix</keyword>
<dbReference type="InterPro" id="IPR006037">
    <property type="entry name" value="RCK_C"/>
</dbReference>
<evidence type="ECO:0000256" key="3">
    <source>
        <dbReference type="ARBA" id="ARBA00022449"/>
    </source>
</evidence>
<keyword evidence="4" id="KW-1003">Cell membrane</keyword>
<feature type="transmembrane region" description="Helical" evidence="12">
    <location>
        <begin position="333"/>
        <end position="353"/>
    </location>
</feature>
<dbReference type="InterPro" id="IPR016169">
    <property type="entry name" value="FAD-bd_PCMH_sub2"/>
</dbReference>
<dbReference type="InterPro" id="IPR006153">
    <property type="entry name" value="Cation/H_exchanger_TM"/>
</dbReference>
<evidence type="ECO:0000313" key="15">
    <source>
        <dbReference type="Proteomes" id="UP000094291"/>
    </source>
</evidence>
<keyword evidence="3" id="KW-0050">Antiport</keyword>
<dbReference type="Gene3D" id="3.30.70.1450">
    <property type="entry name" value="Regulator of K+ conductance, C-terminal domain"/>
    <property type="match status" value="1"/>
</dbReference>
<dbReference type="InterPro" id="IPR038770">
    <property type="entry name" value="Na+/solute_symporter_sf"/>
</dbReference>
<keyword evidence="11 12" id="KW-0472">Membrane</keyword>
<keyword evidence="7 12" id="KW-0812">Transmembrane</keyword>
<keyword evidence="15" id="KW-1185">Reference proteome</keyword>
<feature type="transmembrane region" description="Helical" evidence="12">
    <location>
        <begin position="220"/>
        <end position="250"/>
    </location>
</feature>
<evidence type="ECO:0000256" key="9">
    <source>
        <dbReference type="ARBA" id="ARBA00022989"/>
    </source>
</evidence>
<evidence type="ECO:0000256" key="4">
    <source>
        <dbReference type="ARBA" id="ARBA00022475"/>
    </source>
</evidence>
<organism evidence="14 15">
    <name type="scientific">Terasakiispira papahanaumokuakeensis</name>
    <dbReference type="NCBI Taxonomy" id="197479"/>
    <lineage>
        <taxon>Bacteria</taxon>
        <taxon>Pseudomonadati</taxon>
        <taxon>Pseudomonadota</taxon>
        <taxon>Gammaproteobacteria</taxon>
        <taxon>Oceanospirillales</taxon>
        <taxon>Terasakiispira</taxon>
    </lineage>
</organism>
<keyword evidence="5" id="KW-0997">Cell inner membrane</keyword>
<dbReference type="InterPro" id="IPR036721">
    <property type="entry name" value="RCK_C_sf"/>
</dbReference>
<sequence length="578" mass="62105">MSFETVFLLAGVLLTLSIMASVVSSRIGMPLLFLFLGIGMLAGEDGPGGIPFHDYSVAYVVGYLALAVILLDGGLRTRLETFRVGLKPALSLATIGVLLTSGLTGLIAMWAFDLSLLQGLLVGAIVGSTDAAAVFAMLGGSGVHLNQRVSATLEIESGTNDPMAIFITITLIELLKHQVDSLWGAGLVFVAQFGIALPMGVLGGWLIVRMLKRLNLASGLYPLLVTGAGVALFALTNILGGSGFLAIYLAGMVIGNSRVRQLEHVLPMHDGLAWFSQISLFLILGLLVTPHEMVKVGLSGTLVALGLIFVARPLAVLLALGPFFRFKWRELGFIAWVGLRGAVPIVLAIFPMMSDLEGATLYFNIAFYVVLMSLLLQGMSLPWMARWLKVQVPPLPKPVRRENLGIYSEDDYELYVFEVKTDTLDEVPLRQLRFPSDARVAALFRGRQLIHPSGSTLLCQGDMLCVIGREADLTVLGKLFSGDAAPTLNRSFFGDFTLEAEAPLKDVAELYGLTLSQGQQDMTLGAFIVQRLGGQAVVGDQTDWHGIRWVVAEMSGGRVTKVGLMPCEVDRGSGNPSD</sequence>
<dbReference type="Pfam" id="PF00999">
    <property type="entry name" value="Na_H_Exchanger"/>
    <property type="match status" value="1"/>
</dbReference>
<dbReference type="NCBIfam" id="NF003714">
    <property type="entry name" value="PRK05326.1-1"/>
    <property type="match status" value="1"/>
</dbReference>
<dbReference type="InterPro" id="IPR005170">
    <property type="entry name" value="Transptr-assoc_dom"/>
</dbReference>
<feature type="transmembrane region" description="Helical" evidence="12">
    <location>
        <begin position="118"/>
        <end position="138"/>
    </location>
</feature>
<evidence type="ECO:0000259" key="13">
    <source>
        <dbReference type="PROSITE" id="PS51202"/>
    </source>
</evidence>
<dbReference type="NCBIfam" id="NF003715">
    <property type="entry name" value="PRK05326.1-2"/>
    <property type="match status" value="1"/>
</dbReference>
<dbReference type="OrthoDB" id="9810759at2"/>
<keyword evidence="10" id="KW-0406">Ion transport</keyword>
<feature type="domain" description="RCK C-terminal" evidence="13">
    <location>
        <begin position="402"/>
        <end position="482"/>
    </location>
</feature>
<dbReference type="GO" id="GO:0005886">
    <property type="term" value="C:plasma membrane"/>
    <property type="evidence" value="ECO:0007669"/>
    <property type="project" value="UniProtKB-SubCell"/>
</dbReference>
<proteinExistence type="predicted"/>
<dbReference type="PANTHER" id="PTHR32507">
    <property type="entry name" value="NA(+)/H(+) ANTIPORTER 1"/>
    <property type="match status" value="1"/>
</dbReference>
<feature type="transmembrane region" description="Helical" evidence="12">
    <location>
        <begin position="271"/>
        <end position="289"/>
    </location>
</feature>
<feature type="transmembrane region" description="Helical" evidence="12">
    <location>
        <begin position="89"/>
        <end position="112"/>
    </location>
</feature>
<keyword evidence="6" id="KW-0633">Potassium transport</keyword>
<dbReference type="STRING" id="197479.BFW38_16635"/>
<comment type="subcellular location">
    <subcellularLocation>
        <location evidence="1">Cell membrane</location>
        <topology evidence="1">Multi-pass membrane protein</topology>
    </subcellularLocation>
</comment>